<evidence type="ECO:0000313" key="1">
    <source>
        <dbReference type="EMBL" id="GIF06964.1"/>
    </source>
</evidence>
<accession>A0A919N9E3</accession>
<keyword evidence="2" id="KW-1185">Reference proteome</keyword>
<proteinExistence type="predicted"/>
<protein>
    <submittedName>
        <fullName evidence="1">Uncharacterized protein</fullName>
    </submittedName>
</protein>
<sequence length="59" mass="5959">MGLTLTGRDVTRRDAVSRADALEVVQPDQLAGTAAGAAQQLTAGDHAGGEAFAGQHRDG</sequence>
<reference evidence="1" key="1">
    <citation type="submission" date="2021-01" db="EMBL/GenBank/DDBJ databases">
        <title>Whole genome shotgun sequence of Actinoplanes siamensis NBRC 109076.</title>
        <authorList>
            <person name="Komaki H."/>
            <person name="Tamura T."/>
        </authorList>
    </citation>
    <scope>NUCLEOTIDE SEQUENCE</scope>
    <source>
        <strain evidence="1">NBRC 109076</strain>
    </source>
</reference>
<dbReference type="AlphaFoldDB" id="A0A919N9E3"/>
<evidence type="ECO:0000313" key="2">
    <source>
        <dbReference type="Proteomes" id="UP000629619"/>
    </source>
</evidence>
<gene>
    <name evidence="1" type="ORF">Asi03nite_45020</name>
</gene>
<comment type="caution">
    <text evidence="1">The sequence shown here is derived from an EMBL/GenBank/DDBJ whole genome shotgun (WGS) entry which is preliminary data.</text>
</comment>
<dbReference type="Proteomes" id="UP000629619">
    <property type="component" value="Unassembled WGS sequence"/>
</dbReference>
<dbReference type="EMBL" id="BOMW01000043">
    <property type="protein sequence ID" value="GIF06964.1"/>
    <property type="molecule type" value="Genomic_DNA"/>
</dbReference>
<organism evidence="1 2">
    <name type="scientific">Actinoplanes siamensis</name>
    <dbReference type="NCBI Taxonomy" id="1223317"/>
    <lineage>
        <taxon>Bacteria</taxon>
        <taxon>Bacillati</taxon>
        <taxon>Actinomycetota</taxon>
        <taxon>Actinomycetes</taxon>
        <taxon>Micromonosporales</taxon>
        <taxon>Micromonosporaceae</taxon>
        <taxon>Actinoplanes</taxon>
    </lineage>
</organism>
<name>A0A919N9E3_9ACTN</name>